<evidence type="ECO:0000259" key="7">
    <source>
        <dbReference type="PROSITE" id="PS50850"/>
    </source>
</evidence>
<dbReference type="EMBL" id="JAACFV010000054">
    <property type="protein sequence ID" value="KAF7508439.1"/>
    <property type="molecule type" value="Genomic_DNA"/>
</dbReference>
<keyword evidence="2 6" id="KW-0812">Transmembrane</keyword>
<dbReference type="InterPro" id="IPR020846">
    <property type="entry name" value="MFS_dom"/>
</dbReference>
<dbReference type="Pfam" id="PF07690">
    <property type="entry name" value="MFS_1"/>
    <property type="match status" value="1"/>
</dbReference>
<protein>
    <recommendedName>
        <fullName evidence="7">Major facilitator superfamily (MFS) profile domain-containing protein</fullName>
    </recommendedName>
</protein>
<evidence type="ECO:0000313" key="9">
    <source>
        <dbReference type="Proteomes" id="UP000606974"/>
    </source>
</evidence>
<dbReference type="InterPro" id="IPR036259">
    <property type="entry name" value="MFS_trans_sf"/>
</dbReference>
<evidence type="ECO:0000256" key="1">
    <source>
        <dbReference type="ARBA" id="ARBA00004141"/>
    </source>
</evidence>
<feature type="transmembrane region" description="Helical" evidence="6">
    <location>
        <begin position="178"/>
        <end position="201"/>
    </location>
</feature>
<dbReference type="FunFam" id="1.20.1250.20:FF:000011">
    <property type="entry name" value="MFS multidrug transporter, putative"/>
    <property type="match status" value="1"/>
</dbReference>
<proteinExistence type="predicted"/>
<organism evidence="8 9">
    <name type="scientific">Endocarpon pusillum</name>
    <dbReference type="NCBI Taxonomy" id="364733"/>
    <lineage>
        <taxon>Eukaryota</taxon>
        <taxon>Fungi</taxon>
        <taxon>Dikarya</taxon>
        <taxon>Ascomycota</taxon>
        <taxon>Pezizomycotina</taxon>
        <taxon>Eurotiomycetes</taxon>
        <taxon>Chaetothyriomycetidae</taxon>
        <taxon>Verrucariales</taxon>
        <taxon>Verrucariaceae</taxon>
        <taxon>Endocarpon</taxon>
    </lineage>
</organism>
<feature type="transmembrane region" description="Helical" evidence="6">
    <location>
        <begin position="453"/>
        <end position="472"/>
    </location>
</feature>
<dbReference type="GO" id="GO:0015606">
    <property type="term" value="F:spermidine transmembrane transporter activity"/>
    <property type="evidence" value="ECO:0007669"/>
    <property type="project" value="TreeGrafter"/>
</dbReference>
<keyword evidence="9" id="KW-1185">Reference proteome</keyword>
<feature type="transmembrane region" description="Helical" evidence="6">
    <location>
        <begin position="478"/>
        <end position="505"/>
    </location>
</feature>
<feature type="transmembrane region" description="Helical" evidence="6">
    <location>
        <begin position="145"/>
        <end position="166"/>
    </location>
</feature>
<evidence type="ECO:0000256" key="4">
    <source>
        <dbReference type="ARBA" id="ARBA00023136"/>
    </source>
</evidence>
<feature type="transmembrane region" description="Helical" evidence="6">
    <location>
        <begin position="407"/>
        <end position="432"/>
    </location>
</feature>
<keyword evidence="4 6" id="KW-0472">Membrane</keyword>
<dbReference type="AlphaFoldDB" id="A0A8H7AHX9"/>
<evidence type="ECO:0000256" key="3">
    <source>
        <dbReference type="ARBA" id="ARBA00022989"/>
    </source>
</evidence>
<feature type="transmembrane region" description="Helical" evidence="6">
    <location>
        <begin position="512"/>
        <end position="535"/>
    </location>
</feature>
<dbReference type="InterPro" id="IPR011701">
    <property type="entry name" value="MFS"/>
</dbReference>
<dbReference type="GO" id="GO:0005886">
    <property type="term" value="C:plasma membrane"/>
    <property type="evidence" value="ECO:0007669"/>
    <property type="project" value="TreeGrafter"/>
</dbReference>
<comment type="caution">
    <text evidence="8">The sequence shown here is derived from an EMBL/GenBank/DDBJ whole genome shotgun (WGS) entry which is preliminary data.</text>
</comment>
<evidence type="ECO:0000313" key="8">
    <source>
        <dbReference type="EMBL" id="KAF7508439.1"/>
    </source>
</evidence>
<accession>A0A8H7AHX9</accession>
<evidence type="ECO:0000256" key="5">
    <source>
        <dbReference type="SAM" id="MobiDB-lite"/>
    </source>
</evidence>
<sequence length="585" mass="63726">MTCSLRSSTPIDGQLAFLAFQRNCLEDVDSQSAPVAIKRMEAPTPSSEQVPNAEADYQIGNNMSETNASISRGESAVDVEAQPHINEAQPQHDPVPPKARTAPRPTSQPLFSDDGRAVPELAPKTEVDWPTSPMNPYNWPKSKRIYHTIMPALFALVVTFASSIYISAVPEIQSVFHVSLPAALLPFSLFLLGLAFGPVLAAPLSERFGRTSTYLISMPLFMLFTLGAGYAQTFGGLVACRLLAGLFASPPLVVGAGTNADLWEPEVRAVMTTLFALCPYLGPALGPLIGGFAVAHKGWRWTQWIILFFAVMTFITALPMKETYKKTIMQRHGKKVGAAPAPGPAGLAALKFLFYVTFLRPVQMLYSEPIVVAWSLYIGFAFAVLYSFFAAFPYVYFTVYGFSNEQIGLTFISIAIGSLLGSVSVILVDRLVYQKKAVEGKRSGKRVPPEQRLHAAMIGSVLLPIGLFWYGWTARESIHWLSSVISAVFIAWGNLCIFMSGILYLLDVYEALMGASAVAATSLLRYILAAAFPLFINDMYQNLGVGWATSTWGFVSIAMTPIPWVLYIWGPSLRAGGKLTVAGKA</sequence>
<dbReference type="Proteomes" id="UP000606974">
    <property type="component" value="Unassembled WGS sequence"/>
</dbReference>
<evidence type="ECO:0000256" key="2">
    <source>
        <dbReference type="ARBA" id="ARBA00022692"/>
    </source>
</evidence>
<dbReference type="SUPFAM" id="SSF103473">
    <property type="entry name" value="MFS general substrate transporter"/>
    <property type="match status" value="1"/>
</dbReference>
<reference evidence="8" key="1">
    <citation type="submission" date="2020-02" db="EMBL/GenBank/DDBJ databases">
        <authorList>
            <person name="Palmer J.M."/>
        </authorList>
    </citation>
    <scope>NUCLEOTIDE SEQUENCE</scope>
    <source>
        <strain evidence="8">EPUS1.4</strain>
        <tissue evidence="8">Thallus</tissue>
    </source>
</reference>
<feature type="transmembrane region" description="Helical" evidence="6">
    <location>
        <begin position="301"/>
        <end position="320"/>
    </location>
</feature>
<feature type="transmembrane region" description="Helical" evidence="6">
    <location>
        <begin position="547"/>
        <end position="569"/>
    </location>
</feature>
<dbReference type="OrthoDB" id="3936150at2759"/>
<dbReference type="GO" id="GO:0000297">
    <property type="term" value="F:spermine transmembrane transporter activity"/>
    <property type="evidence" value="ECO:0007669"/>
    <property type="project" value="TreeGrafter"/>
</dbReference>
<dbReference type="PANTHER" id="PTHR23502">
    <property type="entry name" value="MAJOR FACILITATOR SUPERFAMILY"/>
    <property type="match status" value="1"/>
</dbReference>
<dbReference type="PROSITE" id="PS50850">
    <property type="entry name" value="MFS"/>
    <property type="match status" value="1"/>
</dbReference>
<dbReference type="CDD" id="cd17323">
    <property type="entry name" value="MFS_Tpo1_MDR_like"/>
    <property type="match status" value="1"/>
</dbReference>
<feature type="transmembrane region" description="Helical" evidence="6">
    <location>
        <begin position="370"/>
        <end position="395"/>
    </location>
</feature>
<feature type="region of interest" description="Disordered" evidence="5">
    <location>
        <begin position="86"/>
        <end position="117"/>
    </location>
</feature>
<name>A0A8H7AHX9_9EURO</name>
<gene>
    <name evidence="8" type="ORF">GJ744_009292</name>
</gene>
<feature type="domain" description="Major facilitator superfamily (MFS) profile" evidence="7">
    <location>
        <begin position="147"/>
        <end position="585"/>
    </location>
</feature>
<evidence type="ECO:0000256" key="6">
    <source>
        <dbReference type="SAM" id="Phobius"/>
    </source>
</evidence>
<keyword evidence="3 6" id="KW-1133">Transmembrane helix</keyword>
<feature type="transmembrane region" description="Helical" evidence="6">
    <location>
        <begin position="269"/>
        <end position="295"/>
    </location>
</feature>
<dbReference type="PANTHER" id="PTHR23502:SF38">
    <property type="entry name" value="POLYAMINE TRANSPORTER 4"/>
    <property type="match status" value="1"/>
</dbReference>
<dbReference type="Gene3D" id="1.20.1250.20">
    <property type="entry name" value="MFS general substrate transporter like domains"/>
    <property type="match status" value="1"/>
</dbReference>
<feature type="transmembrane region" description="Helical" evidence="6">
    <location>
        <begin position="213"/>
        <end position="230"/>
    </location>
</feature>
<comment type="subcellular location">
    <subcellularLocation>
        <location evidence="1">Membrane</location>
        <topology evidence="1">Multi-pass membrane protein</topology>
    </subcellularLocation>
</comment>